<dbReference type="EMBL" id="RSCD01000024">
    <property type="protein sequence ID" value="RSH83700.1"/>
    <property type="molecule type" value="Genomic_DNA"/>
</dbReference>
<dbReference type="AlphaFoldDB" id="A0A427XXX5"/>
<feature type="compositionally biased region" description="Polar residues" evidence="1">
    <location>
        <begin position="478"/>
        <end position="490"/>
    </location>
</feature>
<accession>A0A427XXX5</accession>
<gene>
    <name evidence="2" type="ORF">EHS25_005604</name>
</gene>
<name>A0A427XXX5_9TREE</name>
<sequence>MSLPPQWYQASMSSFPSSATTAQGFAAMPPNDAPAICRWIPTPGSPLSFPEFGQSTHQFAPLHIAPATPRYPAYGYTNFPTAPPSRFPSMSAVPTLSSTATIKGNNDNAVGFGNGARSSSCANPMDIFGTTSPELTAIPMERALPATSFASPRSSVYSPVAFKDQLGGGKLKRGKSPPSEVPNLEPMTSRTAALDIAPTLEDQYAAVEVGPRKRSRTAQACERCRIRKARRKFACEFTASRQPRPNKPRRDVLPSFGNHDHVDVQSPYPSHGHAIAQPYHRTHPAHRPPHAQDPSLAPARRHTSGKHTKSRARRHSVHSVSSGSGVSVPWLLKPLPVYAGSPLSIGLGLELTPPAEEDAEGWSDPDVNRLSANANVNATAMSVSLPADRSISWTGFGTATMFSSARDMWNLSVANTTDTGMIPAYTDDLNLYTSMLDEDMFPFSPLARSQPNEDMEELFDFPFTPLLMTIPLPLQPMSTQPSTAVSQNHTPAPFPGQVHTGTNAATTSSSPSPQDANDLSFDPTILPMQDDFVSIRNGARRELYGKPASGDLFRQPFQAQSADAY</sequence>
<reference evidence="2 3" key="1">
    <citation type="submission" date="2018-11" db="EMBL/GenBank/DDBJ databases">
        <title>Genome sequence of Saitozyma podzolica DSM 27192.</title>
        <authorList>
            <person name="Aliyu H."/>
            <person name="Gorte O."/>
            <person name="Ochsenreither K."/>
        </authorList>
    </citation>
    <scope>NUCLEOTIDE SEQUENCE [LARGE SCALE GENOMIC DNA]</scope>
    <source>
        <strain evidence="2 3">DSM 27192</strain>
    </source>
</reference>
<protein>
    <submittedName>
        <fullName evidence="2">Uncharacterized protein</fullName>
    </submittedName>
</protein>
<feature type="region of interest" description="Disordered" evidence="1">
    <location>
        <begin position="546"/>
        <end position="565"/>
    </location>
</feature>
<evidence type="ECO:0000313" key="3">
    <source>
        <dbReference type="Proteomes" id="UP000279259"/>
    </source>
</evidence>
<organism evidence="2 3">
    <name type="scientific">Saitozyma podzolica</name>
    <dbReference type="NCBI Taxonomy" id="1890683"/>
    <lineage>
        <taxon>Eukaryota</taxon>
        <taxon>Fungi</taxon>
        <taxon>Dikarya</taxon>
        <taxon>Basidiomycota</taxon>
        <taxon>Agaricomycotina</taxon>
        <taxon>Tremellomycetes</taxon>
        <taxon>Tremellales</taxon>
        <taxon>Trimorphomycetaceae</taxon>
        <taxon>Saitozyma</taxon>
    </lineage>
</organism>
<feature type="region of interest" description="Disordered" evidence="1">
    <location>
        <begin position="237"/>
        <end position="325"/>
    </location>
</feature>
<evidence type="ECO:0000256" key="1">
    <source>
        <dbReference type="SAM" id="MobiDB-lite"/>
    </source>
</evidence>
<dbReference type="Proteomes" id="UP000279259">
    <property type="component" value="Unassembled WGS sequence"/>
</dbReference>
<dbReference type="OrthoDB" id="39175at2759"/>
<feature type="region of interest" description="Disordered" evidence="1">
    <location>
        <begin position="166"/>
        <end position="188"/>
    </location>
</feature>
<dbReference type="STRING" id="1890683.A0A427XXX5"/>
<feature type="compositionally biased region" description="Basic residues" evidence="1">
    <location>
        <begin position="280"/>
        <end position="289"/>
    </location>
</feature>
<feature type="compositionally biased region" description="Low complexity" evidence="1">
    <location>
        <begin position="504"/>
        <end position="513"/>
    </location>
</feature>
<feature type="compositionally biased region" description="Basic and acidic residues" evidence="1">
    <location>
        <begin position="248"/>
        <end position="263"/>
    </location>
</feature>
<comment type="caution">
    <text evidence="2">The sequence shown here is derived from an EMBL/GenBank/DDBJ whole genome shotgun (WGS) entry which is preliminary data.</text>
</comment>
<feature type="region of interest" description="Disordered" evidence="1">
    <location>
        <begin position="478"/>
        <end position="523"/>
    </location>
</feature>
<keyword evidence="3" id="KW-1185">Reference proteome</keyword>
<feature type="compositionally biased region" description="Basic residues" evidence="1">
    <location>
        <begin position="299"/>
        <end position="317"/>
    </location>
</feature>
<evidence type="ECO:0000313" key="2">
    <source>
        <dbReference type="EMBL" id="RSH83700.1"/>
    </source>
</evidence>
<proteinExistence type="predicted"/>